<evidence type="ECO:0000313" key="2">
    <source>
        <dbReference type="Proteomes" id="UP000024635"/>
    </source>
</evidence>
<dbReference type="Proteomes" id="UP000024635">
    <property type="component" value="Unassembled WGS sequence"/>
</dbReference>
<dbReference type="EMBL" id="JARK01001538">
    <property type="protein sequence ID" value="EYB91793.1"/>
    <property type="molecule type" value="Genomic_DNA"/>
</dbReference>
<evidence type="ECO:0000313" key="1">
    <source>
        <dbReference type="EMBL" id="EYB91793.1"/>
    </source>
</evidence>
<name>A0A016SM60_9BILA</name>
<accession>A0A016SM60</accession>
<comment type="caution">
    <text evidence="1">The sequence shown here is derived from an EMBL/GenBank/DDBJ whole genome shotgun (WGS) entry which is preliminary data.</text>
</comment>
<keyword evidence="2" id="KW-1185">Reference proteome</keyword>
<dbReference type="AlphaFoldDB" id="A0A016SM60"/>
<protein>
    <submittedName>
        <fullName evidence="1">Uncharacterized protein</fullName>
    </submittedName>
</protein>
<reference evidence="2" key="1">
    <citation type="journal article" date="2015" name="Nat. Genet.">
        <title>The genome and transcriptome of the zoonotic hookworm Ancylostoma ceylanicum identify infection-specific gene families.</title>
        <authorList>
            <person name="Schwarz E.M."/>
            <person name="Hu Y."/>
            <person name="Antoshechkin I."/>
            <person name="Miller M.M."/>
            <person name="Sternberg P.W."/>
            <person name="Aroian R.V."/>
        </authorList>
    </citation>
    <scope>NUCLEOTIDE SEQUENCE</scope>
    <source>
        <strain evidence="2">HY135</strain>
    </source>
</reference>
<gene>
    <name evidence="1" type="primary">Acey_s0202.g1793</name>
    <name evidence="1" type="ORF">Y032_0202g1793</name>
</gene>
<proteinExistence type="predicted"/>
<sequence length="101" mass="11138">MLVYLSNSVLTRWGLRCQRNPTLLDALVPSMYLKPEKRSKTPTFEAKSAASVSRTSISVLGNDAIPSVSFHCGMKPLVQLAEDFEILGQRIPYFSGFSPSS</sequence>
<organism evidence="1 2">
    <name type="scientific">Ancylostoma ceylanicum</name>
    <dbReference type="NCBI Taxonomy" id="53326"/>
    <lineage>
        <taxon>Eukaryota</taxon>
        <taxon>Metazoa</taxon>
        <taxon>Ecdysozoa</taxon>
        <taxon>Nematoda</taxon>
        <taxon>Chromadorea</taxon>
        <taxon>Rhabditida</taxon>
        <taxon>Rhabditina</taxon>
        <taxon>Rhabditomorpha</taxon>
        <taxon>Strongyloidea</taxon>
        <taxon>Ancylostomatidae</taxon>
        <taxon>Ancylostomatinae</taxon>
        <taxon>Ancylostoma</taxon>
    </lineage>
</organism>